<dbReference type="AlphaFoldDB" id="A0A9X4KXC4"/>
<dbReference type="Proteomes" id="UP001153404">
    <property type="component" value="Unassembled WGS sequence"/>
</dbReference>
<name>A0A9X4KXC4_9BACL</name>
<evidence type="ECO:0000256" key="1">
    <source>
        <dbReference type="SAM" id="MobiDB-lite"/>
    </source>
</evidence>
<dbReference type="EMBL" id="JAPDIA010000003">
    <property type="protein sequence ID" value="MDG0809979.1"/>
    <property type="molecule type" value="Genomic_DNA"/>
</dbReference>
<sequence length="387" mass="42934">MKKLMPRRTHIRIFLGSCLLFVLVSVPVVFFMTRQFSSFALDQIDKVNKTELAHSRDNAAFILDKMIAYGFTMYADKSVQAWMTADEETQDREIEAIAAAAKYRTTEPFLKNAYLLNMRTGHVIDIAYGITTFAAFKDQAILELAKAPAKAYQRFFVHRAGGERSLALMIPTVPSGQPSYGYLVLLLDDALMKQYLLKENKAAGFISFMLDDEGRMMLGPDEEERAAAASETPGAAASETPGASNEGLYKELASRAEGASGSFEQRYDRESWSVQYARIEPQGWTLYLMAKLDGIHADFYAFRTKLMVVLAGLVALLLAILFWNSRRTYRPFSQLASHLETKLGPSLQRGQAGGAAGGAQRDPVRHRAAREPDGGARFFDAGAPGRH</sequence>
<protein>
    <submittedName>
        <fullName evidence="3">Cache domain-containing protein</fullName>
    </submittedName>
</protein>
<keyword evidence="2" id="KW-1133">Transmembrane helix</keyword>
<gene>
    <name evidence="3" type="ORF">OMP40_11950</name>
</gene>
<evidence type="ECO:0000313" key="3">
    <source>
        <dbReference type="EMBL" id="MDG0809979.1"/>
    </source>
</evidence>
<dbReference type="RefSeq" id="WP_277531570.1">
    <property type="nucleotide sequence ID" value="NZ_JAPDIA010000003.1"/>
</dbReference>
<keyword evidence="2" id="KW-0812">Transmembrane</keyword>
<feature type="region of interest" description="Disordered" evidence="1">
    <location>
        <begin position="222"/>
        <end position="244"/>
    </location>
</feature>
<organism evidence="3 4">
    <name type="scientific">Cohnella rhizosphaerae</name>
    <dbReference type="NCBI Taxonomy" id="1457232"/>
    <lineage>
        <taxon>Bacteria</taxon>
        <taxon>Bacillati</taxon>
        <taxon>Bacillota</taxon>
        <taxon>Bacilli</taxon>
        <taxon>Bacillales</taxon>
        <taxon>Paenibacillaceae</taxon>
        <taxon>Cohnella</taxon>
    </lineage>
</organism>
<keyword evidence="2" id="KW-0472">Membrane</keyword>
<comment type="caution">
    <text evidence="3">The sequence shown here is derived from an EMBL/GenBank/DDBJ whole genome shotgun (WGS) entry which is preliminary data.</text>
</comment>
<evidence type="ECO:0000256" key="2">
    <source>
        <dbReference type="SAM" id="Phobius"/>
    </source>
</evidence>
<keyword evidence="4" id="KW-1185">Reference proteome</keyword>
<evidence type="ECO:0000313" key="4">
    <source>
        <dbReference type="Proteomes" id="UP001153404"/>
    </source>
</evidence>
<feature type="compositionally biased region" description="Low complexity" evidence="1">
    <location>
        <begin position="227"/>
        <end position="240"/>
    </location>
</feature>
<accession>A0A9X4KXC4</accession>
<feature type="transmembrane region" description="Helical" evidence="2">
    <location>
        <begin position="306"/>
        <end position="323"/>
    </location>
</feature>
<reference evidence="3" key="1">
    <citation type="submission" date="2022-10" db="EMBL/GenBank/DDBJ databases">
        <title>Comparative genomic analysis of Cohnella hashimotonis sp. nov., isolated from the International Space Station.</title>
        <authorList>
            <person name="Simpson A."/>
            <person name="Venkateswaran K."/>
        </authorList>
    </citation>
    <scope>NUCLEOTIDE SEQUENCE</scope>
    <source>
        <strain evidence="3">DSM 28161</strain>
    </source>
</reference>
<feature type="region of interest" description="Disordered" evidence="1">
    <location>
        <begin position="346"/>
        <end position="387"/>
    </location>
</feature>
<feature type="compositionally biased region" description="Basic and acidic residues" evidence="1">
    <location>
        <begin position="362"/>
        <end position="374"/>
    </location>
</feature>
<proteinExistence type="predicted"/>